<dbReference type="EMBL" id="JBDFQZ010000004">
    <property type="protein sequence ID" value="KAK9734375.1"/>
    <property type="molecule type" value="Genomic_DNA"/>
</dbReference>
<dbReference type="SUPFAM" id="SSF117281">
    <property type="entry name" value="Kelch motif"/>
    <property type="match status" value="1"/>
</dbReference>
<comment type="caution">
    <text evidence="1">The sequence shown here is derived from an EMBL/GenBank/DDBJ whole genome shotgun (WGS) entry which is preliminary data.</text>
</comment>
<accession>A0AAW1LLS1</accession>
<proteinExistence type="predicted"/>
<keyword evidence="2" id="KW-1185">Reference proteome</keyword>
<evidence type="ECO:0000313" key="2">
    <source>
        <dbReference type="Proteomes" id="UP001443914"/>
    </source>
</evidence>
<sequence length="382" mass="43493">MIYTLGAALHTFNAPGCFERYDPTSDLWQILSDPPLPSSHWLGSNFVDRATVVGRRVFISSLKPIIFNLDTLEWDPLPSQQLALRFPFGSIFVNHTACLYYLRGPGSCKPGSLRPSTGSLCDPLQAVKRGPLTTTATDNSFFMDPSLLPGNQQLLADASDLDDNIFFTESAYFPSRDLFHMGGRFFCYLVTAPLFDNGDDTIRQPNSRGVWIKFFEEVPTHTHNCIRDNNNTKFQPLASFCYKIDTNFSHLSSFIRCSVLGTVPDSWINAPLEKRQESKLKHINEVFHQVDTITQHQSLVMKTKRHGYKAEQWRCELVDNTQNREMQVLKNILAVREEENSRLADELARKTELLKSYEALLDNSGGMNVNAYKIFSDFNDKR</sequence>
<dbReference type="AlphaFoldDB" id="A0AAW1LLS1"/>
<protein>
    <submittedName>
        <fullName evidence="1">Uncharacterized protein</fullName>
    </submittedName>
</protein>
<dbReference type="InterPro" id="IPR015915">
    <property type="entry name" value="Kelch-typ_b-propeller"/>
</dbReference>
<name>A0AAW1LLS1_SAPOF</name>
<gene>
    <name evidence="1" type="ORF">RND81_04G135800</name>
</gene>
<evidence type="ECO:0000313" key="1">
    <source>
        <dbReference type="EMBL" id="KAK9734375.1"/>
    </source>
</evidence>
<dbReference type="Proteomes" id="UP001443914">
    <property type="component" value="Unassembled WGS sequence"/>
</dbReference>
<reference evidence="1" key="1">
    <citation type="submission" date="2024-03" db="EMBL/GenBank/DDBJ databases">
        <title>WGS assembly of Saponaria officinalis var. Norfolk2.</title>
        <authorList>
            <person name="Jenkins J."/>
            <person name="Shu S."/>
            <person name="Grimwood J."/>
            <person name="Barry K."/>
            <person name="Goodstein D."/>
            <person name="Schmutz J."/>
            <person name="Leebens-Mack J."/>
            <person name="Osbourn A."/>
        </authorList>
    </citation>
    <scope>NUCLEOTIDE SEQUENCE [LARGE SCALE GENOMIC DNA]</scope>
    <source>
        <strain evidence="1">JIC</strain>
    </source>
</reference>
<organism evidence="1 2">
    <name type="scientific">Saponaria officinalis</name>
    <name type="common">Common soapwort</name>
    <name type="synonym">Lychnis saponaria</name>
    <dbReference type="NCBI Taxonomy" id="3572"/>
    <lineage>
        <taxon>Eukaryota</taxon>
        <taxon>Viridiplantae</taxon>
        <taxon>Streptophyta</taxon>
        <taxon>Embryophyta</taxon>
        <taxon>Tracheophyta</taxon>
        <taxon>Spermatophyta</taxon>
        <taxon>Magnoliopsida</taxon>
        <taxon>eudicotyledons</taxon>
        <taxon>Gunneridae</taxon>
        <taxon>Pentapetalae</taxon>
        <taxon>Caryophyllales</taxon>
        <taxon>Caryophyllaceae</taxon>
        <taxon>Caryophylleae</taxon>
        <taxon>Saponaria</taxon>
    </lineage>
</organism>